<keyword evidence="4" id="KW-1185">Reference proteome</keyword>
<evidence type="ECO:0000256" key="1">
    <source>
        <dbReference type="SAM" id="MobiDB-lite"/>
    </source>
</evidence>
<evidence type="ECO:0000313" key="3">
    <source>
        <dbReference type="EMBL" id="KAK5068834.1"/>
    </source>
</evidence>
<reference evidence="3 4" key="1">
    <citation type="submission" date="2023-08" db="EMBL/GenBank/DDBJ databases">
        <title>Black Yeasts Isolated from many extreme environments.</title>
        <authorList>
            <person name="Coleine C."/>
            <person name="Stajich J.E."/>
            <person name="Selbmann L."/>
        </authorList>
    </citation>
    <scope>NUCLEOTIDE SEQUENCE [LARGE SCALE GENOMIC DNA]</scope>
    <source>
        <strain evidence="3 4">CCFEE 6328</strain>
    </source>
</reference>
<feature type="region of interest" description="Disordered" evidence="1">
    <location>
        <begin position="118"/>
        <end position="141"/>
    </location>
</feature>
<evidence type="ECO:0000256" key="2">
    <source>
        <dbReference type="SAM" id="SignalP"/>
    </source>
</evidence>
<name>A0ABR0JTU2_9EURO</name>
<comment type="caution">
    <text evidence="3">The sequence shown here is derived from an EMBL/GenBank/DDBJ whole genome shotgun (WGS) entry which is preliminary data.</text>
</comment>
<dbReference type="Proteomes" id="UP001345691">
    <property type="component" value="Unassembled WGS sequence"/>
</dbReference>
<feature type="signal peptide" evidence="2">
    <location>
        <begin position="1"/>
        <end position="21"/>
    </location>
</feature>
<accession>A0ABR0JTU2</accession>
<gene>
    <name evidence="3" type="ORF">LTR69_000955</name>
</gene>
<organism evidence="3 4">
    <name type="scientific">Exophiala sideris</name>
    <dbReference type="NCBI Taxonomy" id="1016849"/>
    <lineage>
        <taxon>Eukaryota</taxon>
        <taxon>Fungi</taxon>
        <taxon>Dikarya</taxon>
        <taxon>Ascomycota</taxon>
        <taxon>Pezizomycotina</taxon>
        <taxon>Eurotiomycetes</taxon>
        <taxon>Chaetothyriomycetidae</taxon>
        <taxon>Chaetothyriales</taxon>
        <taxon>Herpotrichiellaceae</taxon>
        <taxon>Exophiala</taxon>
    </lineage>
</organism>
<evidence type="ECO:0008006" key="5">
    <source>
        <dbReference type="Google" id="ProtNLM"/>
    </source>
</evidence>
<evidence type="ECO:0000313" key="4">
    <source>
        <dbReference type="Proteomes" id="UP001345691"/>
    </source>
</evidence>
<feature type="chain" id="PRO_5045673523" description="Extracellular membrane protein CFEM domain-containing protein" evidence="2">
    <location>
        <begin position="22"/>
        <end position="218"/>
    </location>
</feature>
<sequence>MTPFLATLLASAALILRTVTSQSTSIDYCEALVDVLSICEAETPSFTLLAQTAQAPCLCGSQLGTISWGPSSWDNLASACAVQYATVNVAVASDASVLDTFCTGYAANGQSVVASQTTRASTGPSASVTPSATAQTSARESSATNTGLYSIASSVTPSAGSGTTANPSTVVSVVTASPSLTSATKTGAAPRSAPGNVDFLSVLLTFGAMAAAELFIAM</sequence>
<keyword evidence="2" id="KW-0732">Signal</keyword>
<dbReference type="EMBL" id="JAVRRF010000001">
    <property type="protein sequence ID" value="KAK5068834.1"/>
    <property type="molecule type" value="Genomic_DNA"/>
</dbReference>
<protein>
    <recommendedName>
        <fullName evidence="5">Extracellular membrane protein CFEM domain-containing protein</fullName>
    </recommendedName>
</protein>
<proteinExistence type="predicted"/>